<organism evidence="7 8">
    <name type="scientific">Cohnella nanjingensis</name>
    <dbReference type="NCBI Taxonomy" id="1387779"/>
    <lineage>
        <taxon>Bacteria</taxon>
        <taxon>Bacillati</taxon>
        <taxon>Bacillota</taxon>
        <taxon>Bacilli</taxon>
        <taxon>Bacillales</taxon>
        <taxon>Paenibacillaceae</taxon>
        <taxon>Cohnella</taxon>
    </lineage>
</organism>
<evidence type="ECO:0000256" key="6">
    <source>
        <dbReference type="SAM" id="Phobius"/>
    </source>
</evidence>
<evidence type="ECO:0000256" key="4">
    <source>
        <dbReference type="ARBA" id="ARBA00022989"/>
    </source>
</evidence>
<feature type="transmembrane region" description="Helical" evidence="6">
    <location>
        <begin position="228"/>
        <end position="252"/>
    </location>
</feature>
<name>A0A7X0RQX9_9BACL</name>
<keyword evidence="3 6" id="KW-0812">Transmembrane</keyword>
<evidence type="ECO:0000313" key="8">
    <source>
        <dbReference type="Proteomes" id="UP000547209"/>
    </source>
</evidence>
<dbReference type="GO" id="GO:0005886">
    <property type="term" value="C:plasma membrane"/>
    <property type="evidence" value="ECO:0007669"/>
    <property type="project" value="UniProtKB-SubCell"/>
</dbReference>
<protein>
    <submittedName>
        <fullName evidence="7">Amino acid permease</fullName>
    </submittedName>
</protein>
<evidence type="ECO:0000256" key="1">
    <source>
        <dbReference type="ARBA" id="ARBA00004651"/>
    </source>
</evidence>
<feature type="transmembrane region" description="Helical" evidence="6">
    <location>
        <begin position="189"/>
        <end position="207"/>
    </location>
</feature>
<keyword evidence="8" id="KW-1185">Reference proteome</keyword>
<keyword evidence="2" id="KW-1003">Cell membrane</keyword>
<dbReference type="Gene3D" id="1.20.1740.10">
    <property type="entry name" value="Amino acid/polyamine transporter I"/>
    <property type="match status" value="1"/>
</dbReference>
<dbReference type="InterPro" id="IPR050367">
    <property type="entry name" value="APC_superfamily"/>
</dbReference>
<comment type="subcellular location">
    <subcellularLocation>
        <location evidence="1">Cell membrane</location>
        <topology evidence="1">Multi-pass membrane protein</topology>
    </subcellularLocation>
</comment>
<evidence type="ECO:0000313" key="7">
    <source>
        <dbReference type="EMBL" id="MBB6672074.1"/>
    </source>
</evidence>
<keyword evidence="5 6" id="KW-0472">Membrane</keyword>
<feature type="transmembrane region" description="Helical" evidence="6">
    <location>
        <begin position="49"/>
        <end position="71"/>
    </location>
</feature>
<keyword evidence="4 6" id="KW-1133">Transmembrane helix</keyword>
<feature type="transmembrane region" description="Helical" evidence="6">
    <location>
        <begin position="131"/>
        <end position="150"/>
    </location>
</feature>
<proteinExistence type="predicted"/>
<feature type="transmembrane region" description="Helical" evidence="6">
    <location>
        <begin position="382"/>
        <end position="412"/>
    </location>
</feature>
<reference evidence="7 8" key="1">
    <citation type="submission" date="2020-08" db="EMBL/GenBank/DDBJ databases">
        <title>Cohnella phylogeny.</title>
        <authorList>
            <person name="Dunlap C."/>
        </authorList>
    </citation>
    <scope>NUCLEOTIDE SEQUENCE [LARGE SCALE GENOMIC DNA]</scope>
    <source>
        <strain evidence="7 8">DSM 28246</strain>
    </source>
</reference>
<accession>A0A7X0RQX9</accession>
<gene>
    <name evidence="7" type="ORF">H7C19_15450</name>
</gene>
<evidence type="ECO:0000256" key="2">
    <source>
        <dbReference type="ARBA" id="ARBA00022475"/>
    </source>
</evidence>
<dbReference type="PANTHER" id="PTHR42770">
    <property type="entry name" value="AMINO ACID TRANSPORTER-RELATED"/>
    <property type="match status" value="1"/>
</dbReference>
<evidence type="ECO:0000256" key="5">
    <source>
        <dbReference type="ARBA" id="ARBA00023136"/>
    </source>
</evidence>
<feature type="transmembrane region" description="Helical" evidence="6">
    <location>
        <begin position="91"/>
        <end position="111"/>
    </location>
</feature>
<feature type="transmembrane region" description="Helical" evidence="6">
    <location>
        <begin position="272"/>
        <end position="303"/>
    </location>
</feature>
<sequence>MSMPSGHKQGLREVLSLPQIVALYIGSVIGSGILLVPGLAAELAGPSSIVAWLAMSILVIPMAITMGLLAARHPSSGGVSHFVKLAYGARYGNLVGWFFLLSVPIGGPVVAVTGAQYVGVLLHWGSGQVHALAALIMVVPFVMNIFGLRLAGSVQTVVIALILAILLLAIGTAIPHYDAANFTPFLPRGGFSVMKAAGLMFWCFIGWEAVTHLSAEFVDPRRNAIRGVLWSAGVVALIYFAVAFMTVATHSYGDGQSAASLSVMVHLSLGPVGGWIVAVAALFICFAAHNAYASAAARIAYALAREGAAPRWFGRLHRKYRTPIGGLAFLAAGSAIALAVLYSGVVSLAQLIELPNATFIATYIGGCLAGVRLMRDYPLGRAAAWISLVVTLGLYPFLGWSALYPLVIVAIVQVWQRRRTSAVPAGLAPADPAKPDLPASHS</sequence>
<dbReference type="AlphaFoldDB" id="A0A7X0RQX9"/>
<dbReference type="Pfam" id="PF13520">
    <property type="entry name" value="AA_permease_2"/>
    <property type="match status" value="1"/>
</dbReference>
<dbReference type="RefSeq" id="WP_185143540.1">
    <property type="nucleotide sequence ID" value="NZ_JACJVP010000024.1"/>
</dbReference>
<feature type="transmembrane region" description="Helical" evidence="6">
    <location>
        <begin position="21"/>
        <end position="43"/>
    </location>
</feature>
<dbReference type="PANTHER" id="PTHR42770:SF13">
    <property type="entry name" value="L-METHIONINE_BRANCHED-CHAIN AMINO ACID EXPORTER YJEH"/>
    <property type="match status" value="1"/>
</dbReference>
<feature type="transmembrane region" description="Helical" evidence="6">
    <location>
        <begin position="157"/>
        <end position="177"/>
    </location>
</feature>
<dbReference type="GO" id="GO:0022857">
    <property type="term" value="F:transmembrane transporter activity"/>
    <property type="evidence" value="ECO:0007669"/>
    <property type="project" value="InterPro"/>
</dbReference>
<dbReference type="Proteomes" id="UP000547209">
    <property type="component" value="Unassembled WGS sequence"/>
</dbReference>
<dbReference type="EMBL" id="JACJVP010000024">
    <property type="protein sequence ID" value="MBB6672074.1"/>
    <property type="molecule type" value="Genomic_DNA"/>
</dbReference>
<comment type="caution">
    <text evidence="7">The sequence shown here is derived from an EMBL/GenBank/DDBJ whole genome shotgun (WGS) entry which is preliminary data.</text>
</comment>
<dbReference type="InterPro" id="IPR002293">
    <property type="entry name" value="AA/rel_permease1"/>
</dbReference>
<evidence type="ECO:0000256" key="3">
    <source>
        <dbReference type="ARBA" id="ARBA00022692"/>
    </source>
</evidence>
<dbReference type="PIRSF" id="PIRSF006060">
    <property type="entry name" value="AA_transporter"/>
    <property type="match status" value="1"/>
</dbReference>
<feature type="transmembrane region" description="Helical" evidence="6">
    <location>
        <begin position="324"/>
        <end position="345"/>
    </location>
</feature>